<gene>
    <name evidence="2" type="ORF">BCR33DRAFT_710931</name>
</gene>
<evidence type="ECO:0000256" key="1">
    <source>
        <dbReference type="SAM" id="Phobius"/>
    </source>
</evidence>
<keyword evidence="1" id="KW-1133">Transmembrane helix</keyword>
<evidence type="ECO:0000313" key="3">
    <source>
        <dbReference type="Proteomes" id="UP000193642"/>
    </source>
</evidence>
<keyword evidence="3" id="KW-1185">Reference proteome</keyword>
<dbReference type="OrthoDB" id="2161857at2759"/>
<feature type="transmembrane region" description="Helical" evidence="1">
    <location>
        <begin position="227"/>
        <end position="252"/>
    </location>
</feature>
<feature type="transmembrane region" description="Helical" evidence="1">
    <location>
        <begin position="202"/>
        <end position="220"/>
    </location>
</feature>
<name>A0A1Y2D2J7_9FUNG</name>
<feature type="transmembrane region" description="Helical" evidence="1">
    <location>
        <begin position="296"/>
        <end position="313"/>
    </location>
</feature>
<dbReference type="AlphaFoldDB" id="A0A1Y2D2J7"/>
<organism evidence="2 3">
    <name type="scientific">Rhizoclosmatium globosum</name>
    <dbReference type="NCBI Taxonomy" id="329046"/>
    <lineage>
        <taxon>Eukaryota</taxon>
        <taxon>Fungi</taxon>
        <taxon>Fungi incertae sedis</taxon>
        <taxon>Chytridiomycota</taxon>
        <taxon>Chytridiomycota incertae sedis</taxon>
        <taxon>Chytridiomycetes</taxon>
        <taxon>Chytridiales</taxon>
        <taxon>Chytriomycetaceae</taxon>
        <taxon>Rhizoclosmatium</taxon>
    </lineage>
</organism>
<evidence type="ECO:0000313" key="2">
    <source>
        <dbReference type="EMBL" id="ORY53521.1"/>
    </source>
</evidence>
<accession>A0A1Y2D2J7</accession>
<sequence>MNLEATPTPHYSWLPRKRLRLPKLHKNSYFPPILYDKVAETLALFFTFPQIPLLSHLVGHSPQPILIANTLFEYTLVPQTTSFGKRPQFLDLCTGAESASVVAEVTNQLEARFSKKVLVTLSQVDPADIQDFEENQVEAVRVSARGVDPGEVPRDMKGAIRLLIGKLHEMEDRAIFRILRDCVEKRSAIVVIEFHDRTVVSVWFWAFVVPFLAVPFTILFGKKRLGIWSLILLSLALPWLVWDGIVSCLGAVNIEELKDLLDDIPEAHMHITWTWKRVGLISLSDGPLGWFFFTRWMAKWLDSLLAVTMLIGVPKLKQKQGWL</sequence>
<keyword evidence="1" id="KW-0812">Transmembrane</keyword>
<protein>
    <submittedName>
        <fullName evidence="2">Uncharacterized protein</fullName>
    </submittedName>
</protein>
<keyword evidence="1" id="KW-0472">Membrane</keyword>
<proteinExistence type="predicted"/>
<comment type="caution">
    <text evidence="2">The sequence shown here is derived from an EMBL/GenBank/DDBJ whole genome shotgun (WGS) entry which is preliminary data.</text>
</comment>
<reference evidence="2 3" key="1">
    <citation type="submission" date="2016-07" db="EMBL/GenBank/DDBJ databases">
        <title>Pervasive Adenine N6-methylation of Active Genes in Fungi.</title>
        <authorList>
            <consortium name="DOE Joint Genome Institute"/>
            <person name="Mondo S.J."/>
            <person name="Dannebaum R.O."/>
            <person name="Kuo R.C."/>
            <person name="Labutti K."/>
            <person name="Haridas S."/>
            <person name="Kuo A."/>
            <person name="Salamov A."/>
            <person name="Ahrendt S.R."/>
            <person name="Lipzen A."/>
            <person name="Sullivan W."/>
            <person name="Andreopoulos W.B."/>
            <person name="Clum A."/>
            <person name="Lindquist E."/>
            <person name="Daum C."/>
            <person name="Ramamoorthy G.K."/>
            <person name="Gryganskyi A."/>
            <person name="Culley D."/>
            <person name="Magnuson J.K."/>
            <person name="James T.Y."/>
            <person name="O'Malley M.A."/>
            <person name="Stajich J.E."/>
            <person name="Spatafora J.W."/>
            <person name="Visel A."/>
            <person name="Grigoriev I.V."/>
        </authorList>
    </citation>
    <scope>NUCLEOTIDE SEQUENCE [LARGE SCALE GENOMIC DNA]</scope>
    <source>
        <strain evidence="2 3">JEL800</strain>
    </source>
</reference>
<dbReference type="EMBL" id="MCGO01000001">
    <property type="protein sequence ID" value="ORY53521.1"/>
    <property type="molecule type" value="Genomic_DNA"/>
</dbReference>
<dbReference type="Proteomes" id="UP000193642">
    <property type="component" value="Unassembled WGS sequence"/>
</dbReference>